<evidence type="ECO:0000259" key="1">
    <source>
        <dbReference type="Pfam" id="PF04471"/>
    </source>
</evidence>
<feature type="domain" description="Restriction endonuclease type IV Mrr" evidence="1">
    <location>
        <begin position="64"/>
        <end position="120"/>
    </location>
</feature>
<dbReference type="GO" id="GO:0009307">
    <property type="term" value="P:DNA restriction-modification system"/>
    <property type="evidence" value="ECO:0007669"/>
    <property type="project" value="InterPro"/>
</dbReference>
<evidence type="ECO:0000313" key="2">
    <source>
        <dbReference type="EMBL" id="UXD22044.1"/>
    </source>
</evidence>
<protein>
    <recommendedName>
        <fullName evidence="1">Restriction endonuclease type IV Mrr domain-containing protein</fullName>
    </recommendedName>
</protein>
<dbReference type="Gene3D" id="3.40.1350.10">
    <property type="match status" value="1"/>
</dbReference>
<dbReference type="GO" id="GO:0003677">
    <property type="term" value="F:DNA binding"/>
    <property type="evidence" value="ECO:0007669"/>
    <property type="project" value="InterPro"/>
</dbReference>
<dbReference type="GO" id="GO:0004519">
    <property type="term" value="F:endonuclease activity"/>
    <property type="evidence" value="ECO:0007669"/>
    <property type="project" value="InterPro"/>
</dbReference>
<dbReference type="SUPFAM" id="SSF52980">
    <property type="entry name" value="Restriction endonuclease-like"/>
    <property type="match status" value="1"/>
</dbReference>
<dbReference type="Proteomes" id="UP001063698">
    <property type="component" value="Chromosome"/>
</dbReference>
<sequence length="195" mass="22587">MNLKDKVLLLLKEGCADPGPFRWLSAFDFIYESEGKICVDAKEDLALWAVLNNVLRESEAAPYLSWRAFESYVMKVFDSLGFETIHSLRVRIPGRMMEFDVVAYDGKKVIVVECKRWQRSSPSALRRIAEEHRAKVFKASEHLSKYGKVALPLVITLRGKPMFLDSIVVPIRYLKDLTEHLDQLFYEFEVVKLQQ</sequence>
<dbReference type="InterPro" id="IPR011856">
    <property type="entry name" value="tRNA_endonuc-like_dom_sf"/>
</dbReference>
<evidence type="ECO:0000313" key="3">
    <source>
        <dbReference type="Proteomes" id="UP001063698"/>
    </source>
</evidence>
<dbReference type="KEGG" id="ipc:IPA_01130"/>
<dbReference type="EMBL" id="CP006868">
    <property type="protein sequence ID" value="UXD22044.1"/>
    <property type="molecule type" value="Genomic_DNA"/>
</dbReference>
<organism evidence="2 3">
    <name type="scientific">Ignicoccus pacificus DSM 13166</name>
    <dbReference type="NCBI Taxonomy" id="940294"/>
    <lineage>
        <taxon>Archaea</taxon>
        <taxon>Thermoproteota</taxon>
        <taxon>Thermoprotei</taxon>
        <taxon>Desulfurococcales</taxon>
        <taxon>Desulfurococcaceae</taxon>
        <taxon>Ignicoccus</taxon>
    </lineage>
</organism>
<reference evidence="2" key="1">
    <citation type="submission" date="2013-11" db="EMBL/GenBank/DDBJ databases">
        <title>Comparative genomics of Ignicoccus.</title>
        <authorList>
            <person name="Podar M."/>
        </authorList>
    </citation>
    <scope>NUCLEOTIDE SEQUENCE</scope>
    <source>
        <strain evidence="2">DSM 13166</strain>
    </source>
</reference>
<gene>
    <name evidence="2" type="ORF">IPA_01130</name>
</gene>
<dbReference type="InterPro" id="IPR007560">
    <property type="entry name" value="Restrct_endonuc_IV_Mrr"/>
</dbReference>
<name>A0A977KAF4_9CREN</name>
<accession>A0A977KAF4</accession>
<dbReference type="InterPro" id="IPR011335">
    <property type="entry name" value="Restrct_endonuc-II-like"/>
</dbReference>
<dbReference type="AlphaFoldDB" id="A0A977KAF4"/>
<proteinExistence type="predicted"/>
<keyword evidence="3" id="KW-1185">Reference proteome</keyword>
<dbReference type="Pfam" id="PF04471">
    <property type="entry name" value="Mrr_cat"/>
    <property type="match status" value="1"/>
</dbReference>